<keyword evidence="1 2" id="KW-0694">RNA-binding</keyword>
<feature type="domain" description="RRM" evidence="3">
    <location>
        <begin position="335"/>
        <end position="413"/>
    </location>
</feature>
<dbReference type="Pfam" id="PF00076">
    <property type="entry name" value="RRM_1"/>
    <property type="match status" value="3"/>
</dbReference>
<dbReference type="OMA" id="VIYCEFA"/>
<evidence type="ECO:0000313" key="4">
    <source>
        <dbReference type="EMBL" id="ELA47860.1"/>
    </source>
</evidence>
<proteinExistence type="predicted"/>
<dbReference type="EMBL" id="GL877411">
    <property type="protein sequence ID" value="ELA47860.1"/>
    <property type="molecule type" value="Genomic_DNA"/>
</dbReference>
<evidence type="ECO:0000313" key="5">
    <source>
        <dbReference type="Proteomes" id="UP000011081"/>
    </source>
</evidence>
<dbReference type="VEuPathDB" id="MicrosporidiaDB:VCUG_00702"/>
<dbReference type="InterPro" id="IPR000504">
    <property type="entry name" value="RRM_dom"/>
</dbReference>
<dbReference type="GO" id="GO:0003729">
    <property type="term" value="F:mRNA binding"/>
    <property type="evidence" value="ECO:0007669"/>
    <property type="project" value="TreeGrafter"/>
</dbReference>
<evidence type="ECO:0000256" key="1">
    <source>
        <dbReference type="ARBA" id="ARBA00022884"/>
    </source>
</evidence>
<dbReference type="SUPFAM" id="SSF54928">
    <property type="entry name" value="RNA-binding domain, RBD"/>
    <property type="match status" value="3"/>
</dbReference>
<dbReference type="Gene3D" id="3.30.70.330">
    <property type="match status" value="4"/>
</dbReference>
<evidence type="ECO:0000256" key="2">
    <source>
        <dbReference type="PROSITE-ProRule" id="PRU00176"/>
    </source>
</evidence>
<dbReference type="InterPro" id="IPR035979">
    <property type="entry name" value="RBD_domain_sf"/>
</dbReference>
<dbReference type="CDD" id="cd00590">
    <property type="entry name" value="RRM_SF"/>
    <property type="match status" value="1"/>
</dbReference>
<dbReference type="STRING" id="948595.L2GXN9"/>
<dbReference type="SMART" id="SM00360">
    <property type="entry name" value="RRM"/>
    <property type="match status" value="4"/>
</dbReference>
<dbReference type="PROSITE" id="PS50102">
    <property type="entry name" value="RRM"/>
    <property type="match status" value="3"/>
</dbReference>
<dbReference type="OrthoDB" id="439639at2759"/>
<dbReference type="PANTHER" id="PTHR48025:SF1">
    <property type="entry name" value="RRM DOMAIN-CONTAINING PROTEIN"/>
    <property type="match status" value="1"/>
</dbReference>
<sequence length="413" mass="48141">MRLVIKNLPPKITESNIRTIFEEYGTITDIFLMKKNELVNRGVCFIGYSKQEYAREAIRQRHRSYVQNRQITLEMVRDEGLKQLTKELKSMGSESNRDDDDLPVEIKSKSLYLTKLPPMVCKEDILNYFSDCSVKDIEMLLDEKTGKFYGHAVITMNDLESAKKAMERKDVLLGRRISVSFYKEPSSKKTYYSQLFFNFESVVESICNEEKITRKELLNLKDENLGTRISLVETHLVEQTRRFLENNNINLDNLTGKVNKKVLIVRNSNLLSLNFRSCAIKVAPSKCLALLEFKSEEAAKKVYDELQYRRVKDKAIYVDFLPVSKVEHKEIEFTNKIIIKNIPFQANKEEIKRILTSQVKLKDIRLPKKRDGMHKGYCFVTLNSPEDAKAVYQYFGNNTHLYGRRLVIEPAQK</sequence>
<dbReference type="AlphaFoldDB" id="L2GXN9"/>
<dbReference type="HOGENOM" id="CLU_669075_0_0_1"/>
<reference evidence="5" key="1">
    <citation type="submission" date="2011-03" db="EMBL/GenBank/DDBJ databases">
        <title>The genome sequence of Vavraia culicis strain floridensis.</title>
        <authorList>
            <consortium name="The Broad Institute Genome Sequencing Platform"/>
            <person name="Cuomo C."/>
            <person name="Becnel J."/>
            <person name="Sanscrainte N."/>
            <person name="Young S.K."/>
            <person name="Zeng Q."/>
            <person name="Gargeya S."/>
            <person name="Fitzgerald M."/>
            <person name="Haas B."/>
            <person name="Abouelleil A."/>
            <person name="Alvarado L."/>
            <person name="Arachchi H.M."/>
            <person name="Berlin A."/>
            <person name="Chapman S.B."/>
            <person name="Gearin G."/>
            <person name="Goldberg J."/>
            <person name="Griggs A."/>
            <person name="Gujja S."/>
            <person name="Hansen M."/>
            <person name="Heiman D."/>
            <person name="Howarth C."/>
            <person name="Larimer J."/>
            <person name="Lui A."/>
            <person name="MacDonald P.J.P."/>
            <person name="McCowen C."/>
            <person name="Montmayeur A."/>
            <person name="Murphy C."/>
            <person name="Neiman D."/>
            <person name="Pearson M."/>
            <person name="Priest M."/>
            <person name="Roberts A."/>
            <person name="Saif S."/>
            <person name="Shea T."/>
            <person name="Sisk P."/>
            <person name="Stolte C."/>
            <person name="Sykes S."/>
            <person name="Wortman J."/>
            <person name="Nusbaum C."/>
            <person name="Birren B."/>
        </authorList>
    </citation>
    <scope>NUCLEOTIDE SEQUENCE [LARGE SCALE GENOMIC DNA]</scope>
    <source>
        <strain evidence="5">floridensis</strain>
    </source>
</reference>
<keyword evidence="5" id="KW-1185">Reference proteome</keyword>
<dbReference type="GeneID" id="19878587"/>
<dbReference type="Proteomes" id="UP000011081">
    <property type="component" value="Unassembled WGS sequence"/>
</dbReference>
<dbReference type="GO" id="GO:0005634">
    <property type="term" value="C:nucleus"/>
    <property type="evidence" value="ECO:0007669"/>
    <property type="project" value="TreeGrafter"/>
</dbReference>
<dbReference type="InParanoid" id="L2GXN9"/>
<evidence type="ECO:0000259" key="3">
    <source>
        <dbReference type="PROSITE" id="PS50102"/>
    </source>
</evidence>
<name>L2GXN9_VAVCU</name>
<gene>
    <name evidence="4" type="ORF">VCUG_00702</name>
</gene>
<feature type="domain" description="RRM" evidence="3">
    <location>
        <begin position="109"/>
        <end position="184"/>
    </location>
</feature>
<organism evidence="4 5">
    <name type="scientific">Vavraia culicis (isolate floridensis)</name>
    <name type="common">Microsporidian parasite</name>
    <dbReference type="NCBI Taxonomy" id="948595"/>
    <lineage>
        <taxon>Eukaryota</taxon>
        <taxon>Fungi</taxon>
        <taxon>Fungi incertae sedis</taxon>
        <taxon>Microsporidia</taxon>
        <taxon>Pleistophoridae</taxon>
        <taxon>Vavraia</taxon>
    </lineage>
</organism>
<dbReference type="PANTHER" id="PTHR48025">
    <property type="entry name" value="OS02G0815200 PROTEIN"/>
    <property type="match status" value="1"/>
</dbReference>
<dbReference type="InterPro" id="IPR050502">
    <property type="entry name" value="Euk_RNA-bind_prot"/>
</dbReference>
<dbReference type="RefSeq" id="XP_008073723.1">
    <property type="nucleotide sequence ID" value="XM_008075532.1"/>
</dbReference>
<protein>
    <recommendedName>
        <fullName evidence="3">RRM domain-containing protein</fullName>
    </recommendedName>
</protein>
<feature type="domain" description="RRM" evidence="3">
    <location>
        <begin position="1"/>
        <end position="78"/>
    </location>
</feature>
<accession>L2GXN9</accession>
<dbReference type="InterPro" id="IPR012677">
    <property type="entry name" value="Nucleotide-bd_a/b_plait_sf"/>
</dbReference>